<evidence type="ECO:0000256" key="1">
    <source>
        <dbReference type="ARBA" id="ARBA00001970"/>
    </source>
</evidence>
<evidence type="ECO:0000256" key="12">
    <source>
        <dbReference type="ARBA" id="ARBA00037975"/>
    </source>
</evidence>
<evidence type="ECO:0000256" key="7">
    <source>
        <dbReference type="ARBA" id="ARBA00022723"/>
    </source>
</evidence>
<comment type="subcellular location">
    <subcellularLocation>
        <location evidence="2">Cell membrane</location>
        <topology evidence="2">Multi-pass membrane protein</topology>
    </subcellularLocation>
</comment>
<feature type="transmembrane region" description="Helical" evidence="13">
    <location>
        <begin position="97"/>
        <end position="122"/>
    </location>
</feature>
<keyword evidence="3" id="KW-0813">Transport</keyword>
<dbReference type="InterPro" id="IPR052168">
    <property type="entry name" value="Cytochrome_b561_oxidase"/>
</dbReference>
<evidence type="ECO:0000256" key="5">
    <source>
        <dbReference type="ARBA" id="ARBA00022617"/>
    </source>
</evidence>
<keyword evidence="8" id="KW-0249">Electron transport</keyword>
<evidence type="ECO:0000259" key="14">
    <source>
        <dbReference type="Pfam" id="PF01292"/>
    </source>
</evidence>
<dbReference type="PANTHER" id="PTHR30529:SF1">
    <property type="entry name" value="CYTOCHROME B561 HOMOLOG 2"/>
    <property type="match status" value="1"/>
</dbReference>
<dbReference type="RefSeq" id="WP_143126091.1">
    <property type="nucleotide sequence ID" value="NZ_VJMG01000043.1"/>
</dbReference>
<evidence type="ECO:0000256" key="10">
    <source>
        <dbReference type="ARBA" id="ARBA00023004"/>
    </source>
</evidence>
<comment type="caution">
    <text evidence="15">The sequence shown here is derived from an EMBL/GenBank/DDBJ whole genome shotgun (WGS) entry which is preliminary data.</text>
</comment>
<keyword evidence="6 13" id="KW-0812">Transmembrane</keyword>
<keyword evidence="7" id="KW-0479">Metal-binding</keyword>
<evidence type="ECO:0000313" key="16">
    <source>
        <dbReference type="Proteomes" id="UP000316801"/>
    </source>
</evidence>
<evidence type="ECO:0000256" key="13">
    <source>
        <dbReference type="SAM" id="Phobius"/>
    </source>
</evidence>
<dbReference type="PANTHER" id="PTHR30529">
    <property type="entry name" value="CYTOCHROME B561"/>
    <property type="match status" value="1"/>
</dbReference>
<dbReference type="Proteomes" id="UP000316801">
    <property type="component" value="Unassembled WGS sequence"/>
</dbReference>
<evidence type="ECO:0000256" key="3">
    <source>
        <dbReference type="ARBA" id="ARBA00022448"/>
    </source>
</evidence>
<keyword evidence="10" id="KW-0408">Iron</keyword>
<dbReference type="Pfam" id="PF01292">
    <property type="entry name" value="Ni_hydr_CYTB"/>
    <property type="match status" value="1"/>
</dbReference>
<evidence type="ECO:0000256" key="11">
    <source>
        <dbReference type="ARBA" id="ARBA00023136"/>
    </source>
</evidence>
<feature type="domain" description="Cytochrome b561 bacterial/Ni-hydrogenase" evidence="14">
    <location>
        <begin position="24"/>
        <end position="191"/>
    </location>
</feature>
<dbReference type="SUPFAM" id="SSF81342">
    <property type="entry name" value="Transmembrane di-heme cytochromes"/>
    <property type="match status" value="1"/>
</dbReference>
<reference evidence="15 16" key="1">
    <citation type="submission" date="2019-07" db="EMBL/GenBank/DDBJ databases">
        <title>Ln-dependent methylotrophs.</title>
        <authorList>
            <person name="Tani A."/>
        </authorList>
    </citation>
    <scope>NUCLEOTIDE SEQUENCE [LARGE SCALE GENOMIC DNA]</scope>
    <source>
        <strain evidence="15 16">SM12</strain>
    </source>
</reference>
<keyword evidence="11 13" id="KW-0472">Membrane</keyword>
<comment type="cofactor">
    <cofactor evidence="1">
        <name>heme b</name>
        <dbReference type="ChEBI" id="CHEBI:60344"/>
    </cofactor>
</comment>
<evidence type="ECO:0000256" key="4">
    <source>
        <dbReference type="ARBA" id="ARBA00022475"/>
    </source>
</evidence>
<dbReference type="GO" id="GO:0020037">
    <property type="term" value="F:heme binding"/>
    <property type="evidence" value="ECO:0007669"/>
    <property type="project" value="TreeGrafter"/>
</dbReference>
<accession>A0A549T6L3</accession>
<comment type="similarity">
    <text evidence="12">Belongs to the cytochrome b561 family.</text>
</comment>
<evidence type="ECO:0000256" key="6">
    <source>
        <dbReference type="ARBA" id="ARBA00022692"/>
    </source>
</evidence>
<dbReference type="InterPro" id="IPR016174">
    <property type="entry name" value="Di-haem_cyt_TM"/>
</dbReference>
<dbReference type="EMBL" id="VJMG01000043">
    <property type="protein sequence ID" value="TRL37486.1"/>
    <property type="molecule type" value="Genomic_DNA"/>
</dbReference>
<dbReference type="GO" id="GO:0046872">
    <property type="term" value="F:metal ion binding"/>
    <property type="evidence" value="ECO:0007669"/>
    <property type="project" value="UniProtKB-KW"/>
</dbReference>
<protein>
    <submittedName>
        <fullName evidence="15">Cytochrome b</fullName>
    </submittedName>
</protein>
<dbReference type="GO" id="GO:0005886">
    <property type="term" value="C:plasma membrane"/>
    <property type="evidence" value="ECO:0007669"/>
    <property type="project" value="UniProtKB-SubCell"/>
</dbReference>
<evidence type="ECO:0000256" key="8">
    <source>
        <dbReference type="ARBA" id="ARBA00022982"/>
    </source>
</evidence>
<name>A0A549T6L3_9HYPH</name>
<keyword evidence="4" id="KW-1003">Cell membrane</keyword>
<evidence type="ECO:0000256" key="2">
    <source>
        <dbReference type="ARBA" id="ARBA00004651"/>
    </source>
</evidence>
<evidence type="ECO:0000256" key="9">
    <source>
        <dbReference type="ARBA" id="ARBA00022989"/>
    </source>
</evidence>
<dbReference type="InterPro" id="IPR011577">
    <property type="entry name" value="Cyt_b561_bac/Ni-Hgenase"/>
</dbReference>
<keyword evidence="16" id="KW-1185">Reference proteome</keyword>
<proteinExistence type="inferred from homology"/>
<dbReference type="AlphaFoldDB" id="A0A549T6L3"/>
<gene>
    <name evidence="15" type="ORF">FNA46_15375</name>
</gene>
<feature type="transmembrane region" description="Helical" evidence="13">
    <location>
        <begin position="159"/>
        <end position="181"/>
    </location>
</feature>
<dbReference type="GO" id="GO:0009055">
    <property type="term" value="F:electron transfer activity"/>
    <property type="evidence" value="ECO:0007669"/>
    <property type="project" value="InterPro"/>
</dbReference>
<dbReference type="GO" id="GO:0022904">
    <property type="term" value="P:respiratory electron transport chain"/>
    <property type="evidence" value="ECO:0007669"/>
    <property type="project" value="InterPro"/>
</dbReference>
<evidence type="ECO:0000313" key="15">
    <source>
        <dbReference type="EMBL" id="TRL37486.1"/>
    </source>
</evidence>
<feature type="transmembrane region" description="Helical" evidence="13">
    <location>
        <begin position="30"/>
        <end position="51"/>
    </location>
</feature>
<organism evidence="15 16">
    <name type="scientific">Rhizobium straminoryzae</name>
    <dbReference type="NCBI Taxonomy" id="1387186"/>
    <lineage>
        <taxon>Bacteria</taxon>
        <taxon>Pseudomonadati</taxon>
        <taxon>Pseudomonadota</taxon>
        <taxon>Alphaproteobacteria</taxon>
        <taxon>Hyphomicrobiales</taxon>
        <taxon>Rhizobiaceae</taxon>
        <taxon>Rhizobium/Agrobacterium group</taxon>
        <taxon>Rhizobium</taxon>
    </lineage>
</organism>
<keyword evidence="5" id="KW-0349">Heme</keyword>
<keyword evidence="9 13" id="KW-1133">Transmembrane helix</keyword>
<feature type="transmembrane region" description="Helical" evidence="13">
    <location>
        <begin position="58"/>
        <end position="77"/>
    </location>
</feature>
<sequence>MAHSLRDTASLTPSSALVDNDLTYGTVTRVLHWGMALLFAWQFVGMTLKLVLGRTPLVGVFTGTHASVGTILMALAIPRALWGISNLARRPPHGTGFVALAARLGHLGLYALMLIVPLLALLRAYGSGRGVAVFGLPVLPGAPEKVQWMVDAGHAAHGLLAWTLLALVAGHVGMVIVHRYIWKDDVLHRMAGRRADAFSAK</sequence>